<evidence type="ECO:0000313" key="1">
    <source>
        <dbReference type="EMBL" id="CAD2142434.1"/>
    </source>
</evidence>
<sequence length="75" mass="8882">MLKYFLLIGQISCSRFKFKPSLNYCTNIDFNLLLNWKCVLDEIVSLSRTFHGIVVRITNNFELNLFCMLEIILIF</sequence>
<reference evidence="1 2" key="1">
    <citation type="submission" date="2020-08" db="EMBL/GenBank/DDBJ databases">
        <authorList>
            <person name="Koutsovoulos G."/>
            <person name="Danchin GJ E."/>
        </authorList>
    </citation>
    <scope>NUCLEOTIDE SEQUENCE [LARGE SCALE GENOMIC DNA]</scope>
</reference>
<dbReference type="AlphaFoldDB" id="A0A6V7U1K3"/>
<dbReference type="EMBL" id="CAJEWN010000029">
    <property type="protein sequence ID" value="CAD2142434.1"/>
    <property type="molecule type" value="Genomic_DNA"/>
</dbReference>
<comment type="caution">
    <text evidence="1">The sequence shown here is derived from an EMBL/GenBank/DDBJ whole genome shotgun (WGS) entry which is preliminary data.</text>
</comment>
<accession>A0A6V7U1K3</accession>
<organism evidence="1 2">
    <name type="scientific">Meloidogyne enterolobii</name>
    <name type="common">Root-knot nematode worm</name>
    <name type="synonym">Meloidogyne mayaguensis</name>
    <dbReference type="NCBI Taxonomy" id="390850"/>
    <lineage>
        <taxon>Eukaryota</taxon>
        <taxon>Metazoa</taxon>
        <taxon>Ecdysozoa</taxon>
        <taxon>Nematoda</taxon>
        <taxon>Chromadorea</taxon>
        <taxon>Rhabditida</taxon>
        <taxon>Tylenchina</taxon>
        <taxon>Tylenchomorpha</taxon>
        <taxon>Tylenchoidea</taxon>
        <taxon>Meloidogynidae</taxon>
        <taxon>Meloidogyninae</taxon>
        <taxon>Meloidogyne</taxon>
    </lineage>
</organism>
<gene>
    <name evidence="1" type="ORF">MENT_LOCUS7218</name>
</gene>
<proteinExistence type="predicted"/>
<protein>
    <submittedName>
        <fullName evidence="1">Uncharacterized protein</fullName>
    </submittedName>
</protein>
<evidence type="ECO:0000313" key="2">
    <source>
        <dbReference type="Proteomes" id="UP000580250"/>
    </source>
</evidence>
<name>A0A6V7U1K3_MELEN</name>
<dbReference type="Proteomes" id="UP000580250">
    <property type="component" value="Unassembled WGS sequence"/>
</dbReference>